<dbReference type="EMBL" id="JARJCW010000056">
    <property type="protein sequence ID" value="KAJ7202031.1"/>
    <property type="molecule type" value="Genomic_DNA"/>
</dbReference>
<gene>
    <name evidence="2" type="ORF">GGX14DRAFT_570930</name>
</gene>
<evidence type="ECO:0000313" key="2">
    <source>
        <dbReference type="EMBL" id="KAJ7202031.1"/>
    </source>
</evidence>
<name>A0AAD6V4B8_9AGAR</name>
<evidence type="ECO:0000256" key="1">
    <source>
        <dbReference type="SAM" id="MobiDB-lite"/>
    </source>
</evidence>
<organism evidence="2 3">
    <name type="scientific">Mycena pura</name>
    <dbReference type="NCBI Taxonomy" id="153505"/>
    <lineage>
        <taxon>Eukaryota</taxon>
        <taxon>Fungi</taxon>
        <taxon>Dikarya</taxon>
        <taxon>Basidiomycota</taxon>
        <taxon>Agaricomycotina</taxon>
        <taxon>Agaricomycetes</taxon>
        <taxon>Agaricomycetidae</taxon>
        <taxon>Agaricales</taxon>
        <taxon>Marasmiineae</taxon>
        <taxon>Mycenaceae</taxon>
        <taxon>Mycena</taxon>
    </lineage>
</organism>
<sequence length="204" mass="22831">MAPYDATDCSEEGGQMDSGNFEFQTPKQDIAKKPYPNARAQADTTATRPRPYPKLSPFAIGLRRNILSGLAPPISSRGAAGFFDPVFGHSAARPERVYAELVNAYRLLRSGHHWHSARVPPGMQGMTFAEWMDRVTRAGILPEWWEPAVHRTEIDVYAREDAWGNLEKEVSREDIRCSLPIGQQGRMMSLEEMVMTVVKTSALP</sequence>
<dbReference type="AlphaFoldDB" id="A0AAD6V4B8"/>
<feature type="compositionally biased region" description="Polar residues" evidence="1">
    <location>
        <begin position="17"/>
        <end position="27"/>
    </location>
</feature>
<keyword evidence="3" id="KW-1185">Reference proteome</keyword>
<proteinExistence type="predicted"/>
<reference evidence="2" key="1">
    <citation type="submission" date="2023-03" db="EMBL/GenBank/DDBJ databases">
        <title>Massive genome expansion in bonnet fungi (Mycena s.s.) driven by repeated elements and novel gene families across ecological guilds.</title>
        <authorList>
            <consortium name="Lawrence Berkeley National Laboratory"/>
            <person name="Harder C.B."/>
            <person name="Miyauchi S."/>
            <person name="Viragh M."/>
            <person name="Kuo A."/>
            <person name="Thoen E."/>
            <person name="Andreopoulos B."/>
            <person name="Lu D."/>
            <person name="Skrede I."/>
            <person name="Drula E."/>
            <person name="Henrissat B."/>
            <person name="Morin E."/>
            <person name="Kohler A."/>
            <person name="Barry K."/>
            <person name="LaButti K."/>
            <person name="Morin E."/>
            <person name="Salamov A."/>
            <person name="Lipzen A."/>
            <person name="Mereny Z."/>
            <person name="Hegedus B."/>
            <person name="Baldrian P."/>
            <person name="Stursova M."/>
            <person name="Weitz H."/>
            <person name="Taylor A."/>
            <person name="Grigoriev I.V."/>
            <person name="Nagy L.G."/>
            <person name="Martin F."/>
            <person name="Kauserud H."/>
        </authorList>
    </citation>
    <scope>NUCLEOTIDE SEQUENCE</scope>
    <source>
        <strain evidence="2">9144</strain>
    </source>
</reference>
<evidence type="ECO:0000313" key="3">
    <source>
        <dbReference type="Proteomes" id="UP001219525"/>
    </source>
</evidence>
<feature type="region of interest" description="Disordered" evidence="1">
    <location>
        <begin position="1"/>
        <end position="50"/>
    </location>
</feature>
<accession>A0AAD6V4B8</accession>
<dbReference type="Proteomes" id="UP001219525">
    <property type="component" value="Unassembled WGS sequence"/>
</dbReference>
<protein>
    <submittedName>
        <fullName evidence="2">Uncharacterized protein</fullName>
    </submittedName>
</protein>
<comment type="caution">
    <text evidence="2">The sequence shown here is derived from an EMBL/GenBank/DDBJ whole genome shotgun (WGS) entry which is preliminary data.</text>
</comment>